<feature type="transmembrane region" description="Helical" evidence="1">
    <location>
        <begin position="133"/>
        <end position="157"/>
    </location>
</feature>
<keyword evidence="1" id="KW-0812">Transmembrane</keyword>
<accession>A0A9E4NR21</accession>
<comment type="caution">
    <text evidence="2">The sequence shown here is derived from an EMBL/GenBank/DDBJ whole genome shotgun (WGS) entry which is preliminary data.</text>
</comment>
<feature type="transmembrane region" description="Helical" evidence="1">
    <location>
        <begin position="30"/>
        <end position="48"/>
    </location>
</feature>
<dbReference type="AlphaFoldDB" id="A0A9E4NR21"/>
<organism evidence="2 3">
    <name type="scientific">Candidatus Thiodiazotropha taylori</name>
    <dbReference type="NCBI Taxonomy" id="2792791"/>
    <lineage>
        <taxon>Bacteria</taxon>
        <taxon>Pseudomonadati</taxon>
        <taxon>Pseudomonadota</taxon>
        <taxon>Gammaproteobacteria</taxon>
        <taxon>Chromatiales</taxon>
        <taxon>Sedimenticolaceae</taxon>
        <taxon>Candidatus Thiodiazotropha</taxon>
    </lineage>
</organism>
<reference evidence="2" key="1">
    <citation type="journal article" date="2021" name="Proc. Natl. Acad. Sci. U.S.A.">
        <title>Global biogeography of chemosynthetic symbionts reveals both localized and globally distributed symbiont groups. .</title>
        <authorList>
            <person name="Osvatic J.T."/>
            <person name="Wilkins L.G.E."/>
            <person name="Leibrecht L."/>
            <person name="Leray M."/>
            <person name="Zauner S."/>
            <person name="Polzin J."/>
            <person name="Camacho Y."/>
            <person name="Gros O."/>
            <person name="van Gils J.A."/>
            <person name="Eisen J.A."/>
            <person name="Petersen J.M."/>
            <person name="Yuen B."/>
        </authorList>
    </citation>
    <scope>NUCLEOTIDE SEQUENCE</scope>
    <source>
        <strain evidence="2">MAGclacostrist055</strain>
    </source>
</reference>
<protein>
    <submittedName>
        <fullName evidence="2">Uncharacterized protein</fullName>
    </submittedName>
</protein>
<name>A0A9E4NR21_9GAMM</name>
<dbReference type="Proteomes" id="UP000886674">
    <property type="component" value="Unassembled WGS sequence"/>
</dbReference>
<evidence type="ECO:0000313" key="2">
    <source>
        <dbReference type="EMBL" id="MCG7981020.1"/>
    </source>
</evidence>
<keyword evidence="1" id="KW-1133">Transmembrane helix</keyword>
<evidence type="ECO:0000313" key="3">
    <source>
        <dbReference type="Proteomes" id="UP000886674"/>
    </source>
</evidence>
<gene>
    <name evidence="2" type="ORF">JAY77_23100</name>
</gene>
<proteinExistence type="predicted"/>
<dbReference type="EMBL" id="JAEPCR010000186">
    <property type="protein sequence ID" value="MCG7981020.1"/>
    <property type="molecule type" value="Genomic_DNA"/>
</dbReference>
<feature type="transmembrane region" description="Helical" evidence="1">
    <location>
        <begin position="169"/>
        <end position="190"/>
    </location>
</feature>
<evidence type="ECO:0000256" key="1">
    <source>
        <dbReference type="SAM" id="Phobius"/>
    </source>
</evidence>
<keyword evidence="1" id="KW-0472">Membrane</keyword>
<feature type="transmembrane region" description="Helical" evidence="1">
    <location>
        <begin position="68"/>
        <end position="90"/>
    </location>
</feature>
<sequence>METEKLNLLAEHYTHTFDFLQTHLKKRDKLFSGVLIMLTVMLFIIYTPKEISELANQILKENFKLTTTVNFLYIQSIIWFVLMALSIKYFQSVVFIERQYKYLHNLEDTLSKEFENGEFTREGKAYLNNYPMLLNWASFLYSIIFPFVFLVVTTSKIYTEFSLYGSKSILIWFNAVVFMFMLISLGLYFYGMHFSKKST</sequence>